<dbReference type="AlphaFoldDB" id="A0A2P8CZC5"/>
<proteinExistence type="predicted"/>
<dbReference type="RefSeq" id="WP_146146800.1">
    <property type="nucleotide sequence ID" value="NZ_PYGD01000008.1"/>
</dbReference>
<organism evidence="1 2">
    <name type="scientific">Taibaiella chishuiensis</name>
    <dbReference type="NCBI Taxonomy" id="1434707"/>
    <lineage>
        <taxon>Bacteria</taxon>
        <taxon>Pseudomonadati</taxon>
        <taxon>Bacteroidota</taxon>
        <taxon>Chitinophagia</taxon>
        <taxon>Chitinophagales</taxon>
        <taxon>Chitinophagaceae</taxon>
        <taxon>Taibaiella</taxon>
    </lineage>
</organism>
<evidence type="ECO:0000313" key="2">
    <source>
        <dbReference type="Proteomes" id="UP000240572"/>
    </source>
</evidence>
<dbReference type="Proteomes" id="UP000240572">
    <property type="component" value="Unassembled WGS sequence"/>
</dbReference>
<sequence length="149" mass="16919">MIKGAMITGLWREVYGLYAGQSVCDERQVYRTTDRYFEKYVLQTDRGVYEIWAGGCRKKDIPLDDFEPCTDFESLHGLTVVNVKCNATTLALKLDNDACFIVGLCPEPNAFGHPERYLKLLQQAFTQGTAPETGLWFEQSLKETEDFSA</sequence>
<comment type="caution">
    <text evidence="1">The sequence shown here is derived from an EMBL/GenBank/DDBJ whole genome shotgun (WGS) entry which is preliminary data.</text>
</comment>
<gene>
    <name evidence="1" type="ORF">B0I18_10841</name>
</gene>
<name>A0A2P8CZC5_9BACT</name>
<dbReference type="EMBL" id="PYGD01000008">
    <property type="protein sequence ID" value="PSK90313.1"/>
    <property type="molecule type" value="Genomic_DNA"/>
</dbReference>
<keyword evidence="2" id="KW-1185">Reference proteome</keyword>
<reference evidence="1 2" key="1">
    <citation type="submission" date="2018-03" db="EMBL/GenBank/DDBJ databases">
        <title>Genomic Encyclopedia of Type Strains, Phase III (KMG-III): the genomes of soil and plant-associated and newly described type strains.</title>
        <authorList>
            <person name="Whitman W."/>
        </authorList>
    </citation>
    <scope>NUCLEOTIDE SEQUENCE [LARGE SCALE GENOMIC DNA]</scope>
    <source>
        <strain evidence="1 2">CGMCC 1.12700</strain>
    </source>
</reference>
<accession>A0A2P8CZC5</accession>
<protein>
    <submittedName>
        <fullName evidence="1">Uncharacterized protein</fullName>
    </submittedName>
</protein>
<evidence type="ECO:0000313" key="1">
    <source>
        <dbReference type="EMBL" id="PSK90313.1"/>
    </source>
</evidence>